<dbReference type="AlphaFoldDB" id="A0A857IYP5"/>
<feature type="transmembrane region" description="Helical" evidence="1">
    <location>
        <begin position="60"/>
        <end position="79"/>
    </location>
</feature>
<dbReference type="PANTHER" id="PTHR32251">
    <property type="entry name" value="3-OXO-5-ALPHA-STEROID 4-DEHYDROGENASE"/>
    <property type="match status" value="1"/>
</dbReference>
<dbReference type="Pfam" id="PF06966">
    <property type="entry name" value="DUF1295"/>
    <property type="match status" value="1"/>
</dbReference>
<accession>A0A857IYP5</accession>
<dbReference type="EMBL" id="CP047650">
    <property type="protein sequence ID" value="QHI96690.1"/>
    <property type="molecule type" value="Genomic_DNA"/>
</dbReference>
<dbReference type="InterPro" id="IPR010721">
    <property type="entry name" value="UstE-like"/>
</dbReference>
<dbReference type="Proteomes" id="UP000464787">
    <property type="component" value="Chromosome"/>
</dbReference>
<evidence type="ECO:0000256" key="1">
    <source>
        <dbReference type="SAM" id="Phobius"/>
    </source>
</evidence>
<dbReference type="KEGG" id="xyk:GT347_00995"/>
<gene>
    <name evidence="2" type="ORF">GT347_00995</name>
</gene>
<organism evidence="2 3">
    <name type="scientific">Xylophilus rhododendri</name>
    <dbReference type="NCBI Taxonomy" id="2697032"/>
    <lineage>
        <taxon>Bacteria</taxon>
        <taxon>Pseudomonadati</taxon>
        <taxon>Pseudomonadota</taxon>
        <taxon>Betaproteobacteria</taxon>
        <taxon>Burkholderiales</taxon>
        <taxon>Xylophilus</taxon>
    </lineage>
</organism>
<feature type="transmembrane region" description="Helical" evidence="1">
    <location>
        <begin position="107"/>
        <end position="129"/>
    </location>
</feature>
<dbReference type="Gene3D" id="1.20.120.1630">
    <property type="match status" value="1"/>
</dbReference>
<proteinExistence type="predicted"/>
<sequence length="261" mass="28882">MSGLSIALCGLAASAALALLTWIASLLRHDVSLVDRTWGLMIAAPGIVYAALLPDAWPRAAWLLPLLLAWAIRLAWHVTRRNWGHGEERRYQAIRARNQPGFAFKSLYLVFALQAVLAWAVAAPLFAAFVGGRDFGWLDAAGVALAGFGIVFEAVSDAQLSRFLGDPAHKGQVMDRGLWRYSRHPNYFGECCTWWGMFLLGLAGAGVYGWWALVSPVVMTVLLLKVSGVSLLEADIGERRPKYRDYVARTPAFFPWRPRAR</sequence>
<evidence type="ECO:0000313" key="2">
    <source>
        <dbReference type="EMBL" id="QHI96690.1"/>
    </source>
</evidence>
<dbReference type="PROSITE" id="PS50244">
    <property type="entry name" value="S5A_REDUCTASE"/>
    <property type="match status" value="1"/>
</dbReference>
<dbReference type="GO" id="GO:0016020">
    <property type="term" value="C:membrane"/>
    <property type="evidence" value="ECO:0007669"/>
    <property type="project" value="TreeGrafter"/>
</dbReference>
<name>A0A857IYP5_9BURK</name>
<feature type="transmembrane region" description="Helical" evidence="1">
    <location>
        <begin position="135"/>
        <end position="155"/>
    </location>
</feature>
<keyword evidence="1" id="KW-0812">Transmembrane</keyword>
<evidence type="ECO:0000313" key="3">
    <source>
        <dbReference type="Proteomes" id="UP000464787"/>
    </source>
</evidence>
<keyword evidence="1" id="KW-1133">Transmembrane helix</keyword>
<protein>
    <submittedName>
        <fullName evidence="2">DUF1295 domain-containing protein</fullName>
    </submittedName>
</protein>
<dbReference type="RefSeq" id="WP_160550208.1">
    <property type="nucleotide sequence ID" value="NZ_CP047650.1"/>
</dbReference>
<keyword evidence="3" id="KW-1185">Reference proteome</keyword>
<reference evidence="2 3" key="1">
    <citation type="submission" date="2020-01" db="EMBL/GenBank/DDBJ databases">
        <title>Genome sequencing of strain KACC 21265.</title>
        <authorList>
            <person name="Heo J."/>
            <person name="Kim S.-J."/>
            <person name="Kim J.-S."/>
            <person name="Hong S.-B."/>
            <person name="Kwon S.-W."/>
        </authorList>
    </citation>
    <scope>NUCLEOTIDE SEQUENCE [LARGE SCALE GENOMIC DNA]</scope>
    <source>
        <strain evidence="2 3">KACC 21265</strain>
    </source>
</reference>
<dbReference type="PANTHER" id="PTHR32251:SF17">
    <property type="entry name" value="STEROID 5-ALPHA REDUCTASE C-TERMINAL DOMAIN-CONTAINING PROTEIN"/>
    <property type="match status" value="1"/>
</dbReference>
<keyword evidence="1" id="KW-0472">Membrane</keyword>
<feature type="transmembrane region" description="Helical" evidence="1">
    <location>
        <begin position="187"/>
        <end position="211"/>
    </location>
</feature>